<reference evidence="1" key="1">
    <citation type="submission" date="2023-04" db="EMBL/GenBank/DDBJ databases">
        <title>A chromosome-level genome assembly of the parasitoid wasp Eretmocerus hayati.</title>
        <authorList>
            <person name="Zhong Y."/>
            <person name="Liu S."/>
            <person name="Liu Y."/>
        </authorList>
    </citation>
    <scope>NUCLEOTIDE SEQUENCE</scope>
    <source>
        <strain evidence="1">ZJU_SS_LIU_2023</strain>
    </source>
</reference>
<evidence type="ECO:0000313" key="1">
    <source>
        <dbReference type="EMBL" id="KAJ8676947.1"/>
    </source>
</evidence>
<sequence>MPEDVQDSPSDSDERGEYQVENNEGSPDNPEIDAPDEIQQLIESSVLGDLDSTGSDTETCSEGEFSSRGVESLHECTEKDKYSLEDQSRSDPSLSRSSSLPDHSDRLDSIIDRLNDAFTITDAATKYVAGYISTKCCSKFECEVCESFTSREDKSFQENDDMLIFLKAYKSSKAEGDFGRLRVPSEEFVHVIRVALAVFDKKFFPSIAENGIAQFLFSKIQSSVGAKRLQFFQVDESCRAHREFMISFFIRVNIFYKLKWVNNDARDGKKQKKRKRNGSQGEKDIKLLEVSCQ</sequence>
<proteinExistence type="predicted"/>
<dbReference type="EMBL" id="CM056742">
    <property type="protein sequence ID" value="KAJ8676947.1"/>
    <property type="molecule type" value="Genomic_DNA"/>
</dbReference>
<accession>A0ACC2P3D5</accession>
<protein>
    <submittedName>
        <fullName evidence="1">Uncharacterized protein</fullName>
    </submittedName>
</protein>
<organism evidence="1 2">
    <name type="scientific">Eretmocerus hayati</name>
    <dbReference type="NCBI Taxonomy" id="131215"/>
    <lineage>
        <taxon>Eukaryota</taxon>
        <taxon>Metazoa</taxon>
        <taxon>Ecdysozoa</taxon>
        <taxon>Arthropoda</taxon>
        <taxon>Hexapoda</taxon>
        <taxon>Insecta</taxon>
        <taxon>Pterygota</taxon>
        <taxon>Neoptera</taxon>
        <taxon>Endopterygota</taxon>
        <taxon>Hymenoptera</taxon>
        <taxon>Apocrita</taxon>
        <taxon>Proctotrupomorpha</taxon>
        <taxon>Chalcidoidea</taxon>
        <taxon>Aphelinidae</taxon>
        <taxon>Aphelininae</taxon>
        <taxon>Eretmocerus</taxon>
    </lineage>
</organism>
<gene>
    <name evidence="1" type="ORF">QAD02_012734</name>
</gene>
<dbReference type="Proteomes" id="UP001239111">
    <property type="component" value="Chromosome 2"/>
</dbReference>
<keyword evidence="2" id="KW-1185">Reference proteome</keyword>
<name>A0ACC2P3D5_9HYME</name>
<evidence type="ECO:0000313" key="2">
    <source>
        <dbReference type="Proteomes" id="UP001239111"/>
    </source>
</evidence>
<comment type="caution">
    <text evidence="1">The sequence shown here is derived from an EMBL/GenBank/DDBJ whole genome shotgun (WGS) entry which is preliminary data.</text>
</comment>